<reference evidence="1" key="1">
    <citation type="submission" date="2020-09" db="EMBL/GenBank/DDBJ databases">
        <title>Genome-Enabled Discovery of Anthraquinone Biosynthesis in Senna tora.</title>
        <authorList>
            <person name="Kang S.-H."/>
            <person name="Pandey R.P."/>
            <person name="Lee C.-M."/>
            <person name="Sim J.-S."/>
            <person name="Jeong J.-T."/>
            <person name="Choi B.-S."/>
            <person name="Jung M."/>
            <person name="Ginzburg D."/>
            <person name="Zhao K."/>
            <person name="Won S.Y."/>
            <person name="Oh T.-J."/>
            <person name="Yu Y."/>
            <person name="Kim N.-H."/>
            <person name="Lee O.R."/>
            <person name="Lee T.-H."/>
            <person name="Bashyal P."/>
            <person name="Kim T.-S."/>
            <person name="Lee W.-H."/>
            <person name="Kawkins C."/>
            <person name="Kim C.-K."/>
            <person name="Kim J.S."/>
            <person name="Ahn B.O."/>
            <person name="Rhee S.Y."/>
            <person name="Sohng J.K."/>
        </authorList>
    </citation>
    <scope>NUCLEOTIDE SEQUENCE</scope>
    <source>
        <tissue evidence="1">Leaf</tissue>
    </source>
</reference>
<protein>
    <submittedName>
        <fullName evidence="1">Uncharacterized protein</fullName>
    </submittedName>
</protein>
<evidence type="ECO:0000313" key="1">
    <source>
        <dbReference type="EMBL" id="KAF7807024.1"/>
    </source>
</evidence>
<keyword evidence="2" id="KW-1185">Reference proteome</keyword>
<name>A0A834SN72_9FABA</name>
<gene>
    <name evidence="1" type="ORF">G2W53_039185</name>
</gene>
<dbReference type="EMBL" id="JAAIUW010000012">
    <property type="protein sequence ID" value="KAF7807024.1"/>
    <property type="molecule type" value="Genomic_DNA"/>
</dbReference>
<dbReference type="AlphaFoldDB" id="A0A834SN72"/>
<accession>A0A834SN72</accession>
<sequence>MKIKYNDQVIPVIKFGGDGDSDNNDNNISGVVGAYVVGERIHSRTR</sequence>
<proteinExistence type="predicted"/>
<organism evidence="1 2">
    <name type="scientific">Senna tora</name>
    <dbReference type="NCBI Taxonomy" id="362788"/>
    <lineage>
        <taxon>Eukaryota</taxon>
        <taxon>Viridiplantae</taxon>
        <taxon>Streptophyta</taxon>
        <taxon>Embryophyta</taxon>
        <taxon>Tracheophyta</taxon>
        <taxon>Spermatophyta</taxon>
        <taxon>Magnoliopsida</taxon>
        <taxon>eudicotyledons</taxon>
        <taxon>Gunneridae</taxon>
        <taxon>Pentapetalae</taxon>
        <taxon>rosids</taxon>
        <taxon>fabids</taxon>
        <taxon>Fabales</taxon>
        <taxon>Fabaceae</taxon>
        <taxon>Caesalpinioideae</taxon>
        <taxon>Cassia clade</taxon>
        <taxon>Senna</taxon>
    </lineage>
</organism>
<dbReference type="Proteomes" id="UP000634136">
    <property type="component" value="Unassembled WGS sequence"/>
</dbReference>
<evidence type="ECO:0000313" key="2">
    <source>
        <dbReference type="Proteomes" id="UP000634136"/>
    </source>
</evidence>
<comment type="caution">
    <text evidence="1">The sequence shown here is derived from an EMBL/GenBank/DDBJ whole genome shotgun (WGS) entry which is preliminary data.</text>
</comment>